<sequence length="76" mass="8995">MKSGDLSFEEMLSLTNFKNNPIFLIETIFLLLNENYLYLKSDNTKLVNKNFIKKFNEIMKKENINLEILLDYGTII</sequence>
<evidence type="ECO:0000313" key="2">
    <source>
        <dbReference type="EMBL" id="TLS99217.1"/>
    </source>
</evidence>
<accession>A0ABY2V445</accession>
<protein>
    <submittedName>
        <fullName evidence="2">Uncharacterized protein</fullName>
    </submittedName>
</protein>
<dbReference type="EMBL" id="VBUC01000011">
    <property type="protein sequence ID" value="TLS99217.1"/>
    <property type="molecule type" value="Genomic_DNA"/>
</dbReference>
<feature type="transmembrane region" description="Helical" evidence="1">
    <location>
        <begin position="20"/>
        <end position="39"/>
    </location>
</feature>
<evidence type="ECO:0000256" key="1">
    <source>
        <dbReference type="SAM" id="Phobius"/>
    </source>
</evidence>
<keyword evidence="1" id="KW-1133">Transmembrane helix</keyword>
<organism evidence="2 3">
    <name type="scientific">Aliarcobacter cibarius</name>
    <dbReference type="NCBI Taxonomy" id="255507"/>
    <lineage>
        <taxon>Bacteria</taxon>
        <taxon>Pseudomonadati</taxon>
        <taxon>Campylobacterota</taxon>
        <taxon>Epsilonproteobacteria</taxon>
        <taxon>Campylobacterales</taxon>
        <taxon>Arcobacteraceae</taxon>
        <taxon>Aliarcobacter</taxon>
    </lineage>
</organism>
<name>A0ABY2V445_9BACT</name>
<dbReference type="RefSeq" id="WP_138108779.1">
    <property type="nucleotide sequence ID" value="NZ_VBUC01000011.1"/>
</dbReference>
<dbReference type="Proteomes" id="UP000305417">
    <property type="component" value="Unassembled WGS sequence"/>
</dbReference>
<proteinExistence type="predicted"/>
<reference evidence="2 3" key="1">
    <citation type="submission" date="2019-05" db="EMBL/GenBank/DDBJ databases">
        <title>Arcobacter cibarius and Arcobacter thereius providing challenges in identification an antibiotic susceptibility and Quinolone resistance.</title>
        <authorList>
            <person name="Busch A."/>
            <person name="Hanel I."/>
            <person name="Hotzel H."/>
            <person name="Tomaso H."/>
        </authorList>
    </citation>
    <scope>NUCLEOTIDE SEQUENCE [LARGE SCALE GENOMIC DNA]</scope>
    <source>
        <strain evidence="2 3">16CS0831-2</strain>
    </source>
</reference>
<keyword evidence="1" id="KW-0472">Membrane</keyword>
<keyword evidence="3" id="KW-1185">Reference proteome</keyword>
<comment type="caution">
    <text evidence="2">The sequence shown here is derived from an EMBL/GenBank/DDBJ whole genome shotgun (WGS) entry which is preliminary data.</text>
</comment>
<gene>
    <name evidence="2" type="ORF">FE247_05780</name>
</gene>
<evidence type="ECO:0000313" key="3">
    <source>
        <dbReference type="Proteomes" id="UP000305417"/>
    </source>
</evidence>
<keyword evidence="1" id="KW-0812">Transmembrane</keyword>